<dbReference type="AlphaFoldDB" id="A0A9W6LSZ3"/>
<accession>A0A9W6LSZ3</accession>
<dbReference type="Proteomes" id="UP001144323">
    <property type="component" value="Unassembled WGS sequence"/>
</dbReference>
<feature type="compositionally biased region" description="Basic and acidic residues" evidence="1">
    <location>
        <begin position="16"/>
        <end position="25"/>
    </location>
</feature>
<evidence type="ECO:0000313" key="2">
    <source>
        <dbReference type="EMBL" id="GLI94205.1"/>
    </source>
</evidence>
<name>A0A9W6LSZ3_9HYPH</name>
<reference evidence="2" key="1">
    <citation type="journal article" date="2023" name="Int. J. Syst. Evol. Microbiol.">
        <title>Methylocystis iwaonis sp. nov., a type II methane-oxidizing bacterium from surface soil of a rice paddy field in Japan, and emended description of the genus Methylocystis (ex Whittenbury et al. 1970) Bowman et al. 1993.</title>
        <authorList>
            <person name="Kaise H."/>
            <person name="Sawadogo J.B."/>
            <person name="Alam M.S."/>
            <person name="Ueno C."/>
            <person name="Dianou D."/>
            <person name="Shinjo R."/>
            <person name="Asakawa S."/>
        </authorList>
    </citation>
    <scope>NUCLEOTIDE SEQUENCE</scope>
    <source>
        <strain evidence="2">LMG27198</strain>
    </source>
</reference>
<organism evidence="2 3">
    <name type="scientific">Methylocystis echinoides</name>
    <dbReference type="NCBI Taxonomy" id="29468"/>
    <lineage>
        <taxon>Bacteria</taxon>
        <taxon>Pseudomonadati</taxon>
        <taxon>Pseudomonadota</taxon>
        <taxon>Alphaproteobacteria</taxon>
        <taxon>Hyphomicrobiales</taxon>
        <taxon>Methylocystaceae</taxon>
        <taxon>Methylocystis</taxon>
    </lineage>
</organism>
<evidence type="ECO:0000313" key="3">
    <source>
        <dbReference type="Proteomes" id="UP001144323"/>
    </source>
</evidence>
<feature type="region of interest" description="Disordered" evidence="1">
    <location>
        <begin position="1"/>
        <end position="35"/>
    </location>
</feature>
<sequence>MPSVAAAASPANAARLIKDTQDTKRSVGTRPRSAADASVLDMGNRLNGYLRSMRAFYSQMCHSGVKLSA</sequence>
<comment type="caution">
    <text evidence="2">The sequence shown here is derived from an EMBL/GenBank/DDBJ whole genome shotgun (WGS) entry which is preliminary data.</text>
</comment>
<gene>
    <name evidence="2" type="ORF">LMG27198_31970</name>
</gene>
<dbReference type="EMBL" id="BSEC01000001">
    <property type="protein sequence ID" value="GLI94205.1"/>
    <property type="molecule type" value="Genomic_DNA"/>
</dbReference>
<proteinExistence type="predicted"/>
<evidence type="ECO:0000256" key="1">
    <source>
        <dbReference type="SAM" id="MobiDB-lite"/>
    </source>
</evidence>
<protein>
    <submittedName>
        <fullName evidence="2">Uncharacterized protein</fullName>
    </submittedName>
</protein>
<keyword evidence="3" id="KW-1185">Reference proteome</keyword>
<feature type="compositionally biased region" description="Low complexity" evidence="1">
    <location>
        <begin position="1"/>
        <end position="14"/>
    </location>
</feature>